<dbReference type="OrthoDB" id="9805101at2"/>
<dbReference type="GO" id="GO:0008270">
    <property type="term" value="F:zinc ion binding"/>
    <property type="evidence" value="ECO:0007669"/>
    <property type="project" value="UniProtKB-UniRule"/>
</dbReference>
<comment type="subunit">
    <text evidence="6">Forms a complex with DabB.</text>
</comment>
<feature type="binding site" evidence="6">
    <location>
        <position position="533"/>
    </location>
    <ligand>
        <name>Zn(2+)</name>
        <dbReference type="ChEBI" id="CHEBI:29105"/>
    </ligand>
</feature>
<keyword evidence="9" id="KW-1185">Reference proteome</keyword>
<comment type="cofactor">
    <cofactor evidence="6">
        <name>Zn(2+)</name>
        <dbReference type="ChEBI" id="CHEBI:29105"/>
    </cofactor>
</comment>
<feature type="binding site" evidence="6">
    <location>
        <position position="732"/>
    </location>
    <ligand>
        <name>Zn(2+)</name>
        <dbReference type="ChEBI" id="CHEBI:29105"/>
    </ligand>
</feature>
<reference evidence="8 9" key="1">
    <citation type="submission" date="2019-02" db="EMBL/GenBank/DDBJ databases">
        <title>Deep-cultivation of Planctomycetes and their phenomic and genomic characterization uncovers novel biology.</title>
        <authorList>
            <person name="Wiegand S."/>
            <person name="Jogler M."/>
            <person name="Boedeker C."/>
            <person name="Pinto D."/>
            <person name="Vollmers J."/>
            <person name="Rivas-Marin E."/>
            <person name="Kohn T."/>
            <person name="Peeters S.H."/>
            <person name="Heuer A."/>
            <person name="Rast P."/>
            <person name="Oberbeckmann S."/>
            <person name="Bunk B."/>
            <person name="Jeske O."/>
            <person name="Meyerdierks A."/>
            <person name="Storesund J.E."/>
            <person name="Kallscheuer N."/>
            <person name="Luecker S."/>
            <person name="Lage O.M."/>
            <person name="Pohl T."/>
            <person name="Merkel B.J."/>
            <person name="Hornburger P."/>
            <person name="Mueller R.-W."/>
            <person name="Bruemmer F."/>
            <person name="Labrenz M."/>
            <person name="Spormann A.M."/>
            <person name="Op den Camp H."/>
            <person name="Overmann J."/>
            <person name="Amann R."/>
            <person name="Jetten M.S.M."/>
            <person name="Mascher T."/>
            <person name="Medema M.H."/>
            <person name="Devos D.P."/>
            <person name="Kaster A.-K."/>
            <person name="Ovreas L."/>
            <person name="Rohde M."/>
            <person name="Galperin M.Y."/>
            <person name="Jogler C."/>
        </authorList>
    </citation>
    <scope>NUCLEOTIDE SEQUENCE [LARGE SCALE GENOMIC DNA]</scope>
    <source>
        <strain evidence="8 9">K22_7</strain>
    </source>
</reference>
<dbReference type="GO" id="GO:0005886">
    <property type="term" value="C:plasma membrane"/>
    <property type="evidence" value="ECO:0007669"/>
    <property type="project" value="UniProtKB-SubCell"/>
</dbReference>
<evidence type="ECO:0000256" key="5">
    <source>
        <dbReference type="ARBA" id="ARBA00023136"/>
    </source>
</evidence>
<evidence type="ECO:0000256" key="4">
    <source>
        <dbReference type="ARBA" id="ARBA00022833"/>
    </source>
</evidence>
<evidence type="ECO:0000256" key="3">
    <source>
        <dbReference type="ARBA" id="ARBA00022723"/>
    </source>
</evidence>
<gene>
    <name evidence="6" type="primary">dabA</name>
    <name evidence="8" type="ORF">K227x_37620</name>
</gene>
<dbReference type="KEGG" id="rlc:K227x_37620"/>
<name>A0A517NE17_9BACT</name>
<sequence length="1055" mass="117825">MPDGPASVTASDEPANDTSPTVAPCEWRSRLETALEHATHYLPAQGPISVFVHHNTLHSFEDLPFEEAVVVGGSMYDCQPYLIEERFREALHSGRIRLQDLQDVLLEDLADGADALIASFGTRYTLRLAMLQMPPHAAPDAELEWLLAESELLRTFNDSVSNVEREQMMAHTRNWVLRHRNSGDGQTRTSGDVVGAALGPADQTLLNSLLTKFRDQKIDSWSTKKWESFVLTLMWEVCKRGVEKAGLAAPITPHPLRLRDMLLEATGTDTDNPVQEILIRFCGVFLDQGFAGLSLPDREAGFAHSFATLYAQGMSLLPSWMRPMQAQLDEILAGDFDAYESIGNSLETLGIDESEQDEYIGQSLLALRGWAGMIWQMETSAPFFPHPAPAGSLAQYLAIQLLLEQHALVDAGRRLFGTDDLREIRSLATRASSKARMPSVQQRAFTVFQLAQTGGWTPDQLVSMSKPQWQRLISEIESFTSLERRRIFHLAYEQQYRHQALDAVAIHAKRINDRKQSAAPKRIPAYQAIFCIDDREESMRRHLEEVDPECQTASAAGFYAVAMYYQGADHAHFRPLCPNLIKPDHYVVEEPLFSSVEDNAKRAKRRHRIGTVTHQVHSGSRTMLGGWITGVFGALATFPMVARILAPRLTSQIREAIGTLTRPPATELHLERIVDQPGQAFDALGYSLSEMASIVVRILQDIGSVKDLPPITVFFGHGSSSLNNPHESAYNCGACSGGRGGPNARAFAMMANDSRVRALVAQQGIELPDDVRFVGAYHNTCNDRVEYYDLDSLPRTHRTLFRRIEASVDEARARNAHERSRRFESAPIDMSFSAALEHVEQRAEDLSQARPEYNHATNALAFVGRREWSRGMYLDRRCFVTSYDPTIDDDDASILARILAAAIPVCAGINLEYYFSTVDVEGYGCGSKLPHNIASMLGVMTGASSDLRPGLSQQMIEIHEPMRILFVIETTPEKMQAIMNRSETINRLVRNGWVQLSVFDAETCQIKRYHQGRFQPYAPTTHDLPSAATSTDWYRGRRDHLGFASVGLDRLGGVQ</sequence>
<dbReference type="AlphaFoldDB" id="A0A517NE17"/>
<evidence type="ECO:0000256" key="6">
    <source>
        <dbReference type="HAMAP-Rule" id="MF_01871"/>
    </source>
</evidence>
<dbReference type="Pfam" id="PF10070">
    <property type="entry name" value="DabA"/>
    <property type="match status" value="1"/>
</dbReference>
<comment type="function">
    <text evidence="6">Part of an energy-coupled inorganic carbon pump.</text>
</comment>
<comment type="subcellular location">
    <subcellularLocation>
        <location evidence="6">Cell membrane</location>
        <topology evidence="6">Peripheral membrane protein</topology>
    </subcellularLocation>
</comment>
<keyword evidence="2 6" id="KW-1003">Cell membrane</keyword>
<keyword evidence="4 6" id="KW-0862">Zinc</keyword>
<dbReference type="PANTHER" id="PTHR38344:SF1">
    <property type="entry name" value="INORGANIC CARBON TRANSPORTER SUBUNIT DABA-RELATED"/>
    <property type="match status" value="1"/>
</dbReference>
<evidence type="ECO:0000256" key="2">
    <source>
        <dbReference type="ARBA" id="ARBA00022475"/>
    </source>
</evidence>
<organism evidence="8 9">
    <name type="scientific">Rubripirellula lacrimiformis</name>
    <dbReference type="NCBI Taxonomy" id="1930273"/>
    <lineage>
        <taxon>Bacteria</taxon>
        <taxon>Pseudomonadati</taxon>
        <taxon>Planctomycetota</taxon>
        <taxon>Planctomycetia</taxon>
        <taxon>Pirellulales</taxon>
        <taxon>Pirellulaceae</taxon>
        <taxon>Rubripirellula</taxon>
    </lineage>
</organism>
<evidence type="ECO:0000313" key="8">
    <source>
        <dbReference type="EMBL" id="QDT05362.1"/>
    </source>
</evidence>
<dbReference type="HAMAP" id="MF_01871">
    <property type="entry name" value="DabA"/>
    <property type="match status" value="1"/>
</dbReference>
<evidence type="ECO:0000256" key="1">
    <source>
        <dbReference type="ARBA" id="ARBA00022448"/>
    </source>
</evidence>
<dbReference type="Proteomes" id="UP000318538">
    <property type="component" value="Chromosome"/>
</dbReference>
<keyword evidence="3 6" id="KW-0479">Metal-binding</keyword>
<comment type="similarity">
    <text evidence="6">Belongs to the inorganic carbon transporter (TC 9.A.2) DabA family.</text>
</comment>
<protein>
    <recommendedName>
        <fullName evidence="6">Probable inorganic carbon transporter subunit DabA</fullName>
    </recommendedName>
</protein>
<proteinExistence type="inferred from homology"/>
<feature type="binding site" evidence="6">
    <location>
        <position position="717"/>
    </location>
    <ligand>
        <name>Zn(2+)</name>
        <dbReference type="ChEBI" id="CHEBI:29105"/>
    </ligand>
</feature>
<keyword evidence="1 6" id="KW-0813">Transport</keyword>
<dbReference type="EMBL" id="CP036525">
    <property type="protein sequence ID" value="QDT05362.1"/>
    <property type="molecule type" value="Genomic_DNA"/>
</dbReference>
<accession>A0A517NE17</accession>
<keyword evidence="5 6" id="KW-0472">Membrane</keyword>
<dbReference type="RefSeq" id="WP_145171452.1">
    <property type="nucleotide sequence ID" value="NZ_CP036525.1"/>
</dbReference>
<feature type="region of interest" description="Disordered" evidence="7">
    <location>
        <begin position="1"/>
        <end position="23"/>
    </location>
</feature>
<dbReference type="PANTHER" id="PTHR38344">
    <property type="entry name" value="UPF0753 PROTEIN AQ_863"/>
    <property type="match status" value="1"/>
</dbReference>
<dbReference type="InterPro" id="IPR018752">
    <property type="entry name" value="DabA"/>
</dbReference>
<feature type="binding site" evidence="6">
    <location>
        <position position="531"/>
    </location>
    <ligand>
        <name>Zn(2+)</name>
        <dbReference type="ChEBI" id="CHEBI:29105"/>
    </ligand>
</feature>
<evidence type="ECO:0000313" key="9">
    <source>
        <dbReference type="Proteomes" id="UP000318538"/>
    </source>
</evidence>
<evidence type="ECO:0000256" key="7">
    <source>
        <dbReference type="SAM" id="MobiDB-lite"/>
    </source>
</evidence>